<dbReference type="InterPro" id="IPR001932">
    <property type="entry name" value="PPM-type_phosphatase-like_dom"/>
</dbReference>
<reference evidence="7" key="2">
    <citation type="submission" date="2025-09" db="UniProtKB">
        <authorList>
            <consortium name="Ensembl"/>
        </authorList>
    </citation>
    <scope>IDENTIFICATION</scope>
</reference>
<dbReference type="SUPFAM" id="SSF81606">
    <property type="entry name" value="PP2C-like"/>
    <property type="match status" value="1"/>
</dbReference>
<dbReference type="GeneTree" id="ENSGT00940000157030"/>
<accession>A0A8C4QU25</accession>
<evidence type="ECO:0000256" key="2">
    <source>
        <dbReference type="ARBA" id="ARBA00022801"/>
    </source>
</evidence>
<keyword evidence="2 4" id="KW-0378">Hydrolase</keyword>
<reference evidence="7" key="1">
    <citation type="submission" date="2025-08" db="UniProtKB">
        <authorList>
            <consortium name="Ensembl"/>
        </authorList>
    </citation>
    <scope>IDENTIFICATION</scope>
</reference>
<sequence length="400" mass="44352">MWVPLSALLALVYRFFRCLLCRPEAPPLVLFAVGLWALSYCGQVRQLKVATWGLARSAWQWLSTGGIWRGGASKETEQDDEGSKNEEEKENWSHTWEFRSGNVAVFALQGRRDHMEDRYAIIHGRNTRGTPGTRPNHAIYAVFDGHGGESAAEFVQSRLPEMLQRRLDGDEPGDTAHAHGNPVERKGCFEKQEKEPEEIEKILREEILALDEQLVSKLSAVQDEAGTTCLVALHNGSLLTVANVGDSRAVLCDGSGRAVPLSHDHKPHQLRERKRIKKAGGFISYNGSWRVQGVLAMSRSLGDFPLKHLRVVTSDPDVATFDLATLQPRFVLLATDGLWDAFGSQEAVSFVTERLQEPHLGAKSIAMQAYYRGCPDNITVMVVQLPVIGCRSNGTATEAR</sequence>
<organism evidence="7 8">
    <name type="scientific">Eptatretus burgeri</name>
    <name type="common">Inshore hagfish</name>
    <dbReference type="NCBI Taxonomy" id="7764"/>
    <lineage>
        <taxon>Eukaryota</taxon>
        <taxon>Metazoa</taxon>
        <taxon>Chordata</taxon>
        <taxon>Craniata</taxon>
        <taxon>Vertebrata</taxon>
        <taxon>Cyclostomata</taxon>
        <taxon>Myxini</taxon>
        <taxon>Myxiniformes</taxon>
        <taxon>Myxinidae</taxon>
        <taxon>Eptatretinae</taxon>
        <taxon>Eptatretus</taxon>
    </lineage>
</organism>
<dbReference type="PROSITE" id="PS51746">
    <property type="entry name" value="PPM_2"/>
    <property type="match status" value="1"/>
</dbReference>
<feature type="compositionally biased region" description="Basic and acidic residues" evidence="5">
    <location>
        <begin position="72"/>
        <end position="92"/>
    </location>
</feature>
<feature type="region of interest" description="Disordered" evidence="5">
    <location>
        <begin position="70"/>
        <end position="93"/>
    </location>
</feature>
<name>A0A8C4QU25_EPTBU</name>
<dbReference type="InterPro" id="IPR036457">
    <property type="entry name" value="PPM-type-like_dom_sf"/>
</dbReference>
<evidence type="ECO:0000256" key="3">
    <source>
        <dbReference type="ARBA" id="ARBA00022912"/>
    </source>
</evidence>
<evidence type="ECO:0000259" key="6">
    <source>
        <dbReference type="PROSITE" id="PS51746"/>
    </source>
</evidence>
<dbReference type="Pfam" id="PF00481">
    <property type="entry name" value="PP2C"/>
    <property type="match status" value="1"/>
</dbReference>
<evidence type="ECO:0000256" key="4">
    <source>
        <dbReference type="RuleBase" id="RU003465"/>
    </source>
</evidence>
<evidence type="ECO:0000313" key="8">
    <source>
        <dbReference type="Proteomes" id="UP000694388"/>
    </source>
</evidence>
<dbReference type="PROSITE" id="PS01032">
    <property type="entry name" value="PPM_1"/>
    <property type="match status" value="1"/>
</dbReference>
<dbReference type="SMART" id="SM00331">
    <property type="entry name" value="PP2C_SIG"/>
    <property type="match status" value="1"/>
</dbReference>
<keyword evidence="8" id="KW-1185">Reference proteome</keyword>
<proteinExistence type="inferred from homology"/>
<dbReference type="GO" id="GO:0046872">
    <property type="term" value="F:metal ion binding"/>
    <property type="evidence" value="ECO:0007669"/>
    <property type="project" value="UniProtKB-KW"/>
</dbReference>
<comment type="similarity">
    <text evidence="4">Belongs to the PP2C family.</text>
</comment>
<dbReference type="OMA" id="IDDQEAC"/>
<evidence type="ECO:0000313" key="7">
    <source>
        <dbReference type="Ensembl" id="ENSEBUP00000020619.1"/>
    </source>
</evidence>
<dbReference type="Ensembl" id="ENSEBUT00000021195.1">
    <property type="protein sequence ID" value="ENSEBUP00000020619.1"/>
    <property type="gene ID" value="ENSEBUG00000012765.1"/>
</dbReference>
<dbReference type="PANTHER" id="PTHR47992">
    <property type="entry name" value="PROTEIN PHOSPHATASE"/>
    <property type="match status" value="1"/>
</dbReference>
<evidence type="ECO:0000256" key="1">
    <source>
        <dbReference type="ARBA" id="ARBA00022723"/>
    </source>
</evidence>
<dbReference type="AlphaFoldDB" id="A0A8C4QU25"/>
<dbReference type="InterPro" id="IPR015655">
    <property type="entry name" value="PP2C"/>
</dbReference>
<feature type="domain" description="PPM-type phosphatase" evidence="6">
    <location>
        <begin position="102"/>
        <end position="385"/>
    </location>
</feature>
<dbReference type="GO" id="GO:0004722">
    <property type="term" value="F:protein serine/threonine phosphatase activity"/>
    <property type="evidence" value="ECO:0007669"/>
    <property type="project" value="InterPro"/>
</dbReference>
<keyword evidence="1" id="KW-0479">Metal-binding</keyword>
<dbReference type="Proteomes" id="UP000694388">
    <property type="component" value="Unplaced"/>
</dbReference>
<dbReference type="CDD" id="cd00143">
    <property type="entry name" value="PP2Cc"/>
    <property type="match status" value="1"/>
</dbReference>
<gene>
    <name evidence="7" type="primary">PPM1L</name>
</gene>
<dbReference type="Gene3D" id="3.60.40.10">
    <property type="entry name" value="PPM-type phosphatase domain"/>
    <property type="match status" value="1"/>
</dbReference>
<evidence type="ECO:0000256" key="5">
    <source>
        <dbReference type="SAM" id="MobiDB-lite"/>
    </source>
</evidence>
<dbReference type="SMART" id="SM00332">
    <property type="entry name" value="PP2Cc"/>
    <property type="match status" value="1"/>
</dbReference>
<keyword evidence="3 4" id="KW-0904">Protein phosphatase</keyword>
<protein>
    <submittedName>
        <fullName evidence="7">Protein phosphatase, Mg2+/Mn2+ dependent 1L</fullName>
    </submittedName>
</protein>
<dbReference type="InterPro" id="IPR000222">
    <property type="entry name" value="PP2C_BS"/>
</dbReference>